<evidence type="ECO:0000256" key="1">
    <source>
        <dbReference type="ARBA" id="ARBA00001946"/>
    </source>
</evidence>
<feature type="binding site" evidence="16">
    <location>
        <position position="39"/>
    </location>
    <ligand>
        <name>ATP</name>
        <dbReference type="ChEBI" id="CHEBI:30616"/>
    </ligand>
</feature>
<keyword evidence="13" id="KW-0460">Magnesium</keyword>
<dbReference type="SMART" id="SM00220">
    <property type="entry name" value="S_TKc"/>
    <property type="match status" value="1"/>
</dbReference>
<dbReference type="InParanoid" id="A0A423WRF0"/>
<gene>
    <name evidence="19" type="ORF">VPNG_08497</name>
</gene>
<evidence type="ECO:0000259" key="18">
    <source>
        <dbReference type="PROSITE" id="PS50011"/>
    </source>
</evidence>
<dbReference type="Pfam" id="PF00069">
    <property type="entry name" value="Pkinase"/>
    <property type="match status" value="1"/>
</dbReference>
<feature type="compositionally biased region" description="Polar residues" evidence="17">
    <location>
        <begin position="576"/>
        <end position="586"/>
    </location>
</feature>
<keyword evidence="12 16" id="KW-0067">ATP-binding</keyword>
<keyword evidence="10 16" id="KW-0547">Nucleotide-binding</keyword>
<evidence type="ECO:0000256" key="3">
    <source>
        <dbReference type="ARBA" id="ARBA00008874"/>
    </source>
</evidence>
<feature type="region of interest" description="Disordered" evidence="17">
    <location>
        <begin position="536"/>
        <end position="617"/>
    </location>
</feature>
<feature type="compositionally biased region" description="Basic and acidic residues" evidence="17">
    <location>
        <begin position="366"/>
        <end position="378"/>
    </location>
</feature>
<sequence>MANQDIASHYQVLEELGRGSFGVVYKGIEVATGETVAIKHIDLESSEDDIQEIQQEISVLSTCASPFVTQYKASFLRGHKLWIVMEYLGGGSCLDLLKAGNFSEQHIAVICRELLLGLEYLHAEGKIHRDIKAANVLLAESGKVKLADFGVAAQLTNIKSQRNTFVGTPFWMAPEVIQQAGYDFKADIWSLAITAIEMAHGEPPLANIHPMKVLFHIPKNSPPRLEGPFSKYFKDFVARCLVKDPDQRPTAKDLLRHKFISNAGKVEALKQLVERKRMFDANQTRKLHRVYYQETLQDLSSSNNSEEWTFDTVRSAAPPPPPHKGISRTSKSAKLPADEAPLPISSPAPSTVRRDTVRRQIPTMRHRQDSAIHVDSDGSPRSSIASRRPLQTDMSFGNTGSTQRLFRRVASNSSDSSRPDGTSRSGGSNEENVDPRPQSTREATSKEALLGHRVFTKAVEPTMTELHAQTSGQQKREALAKLSEAFALLDSVDPEGSYHLVQGLISNISQDKKLSKGFLKGSGAVDDVKTVTPEGYTHGTVINMNKRDQTSAPPSPAKLPIKPGSPHPRSNHKRQGSQAPSEASTSKNERSDERQLRDLEKAALEARFPGKEAQPGLEHCKQLSELLYGRWVSNLQTRWPGIATAQ</sequence>
<accession>A0A423WRF0</accession>
<feature type="region of interest" description="Disordered" evidence="17">
    <location>
        <begin position="303"/>
        <end position="448"/>
    </location>
</feature>
<dbReference type="FunFam" id="3.30.200.20:FF:000488">
    <property type="entry name" value="Related to severin kinase"/>
    <property type="match status" value="1"/>
</dbReference>
<evidence type="ECO:0000256" key="2">
    <source>
        <dbReference type="ARBA" id="ARBA00004496"/>
    </source>
</evidence>
<dbReference type="FunCoup" id="A0A423WRF0">
    <property type="interactions" value="620"/>
</dbReference>
<feature type="domain" description="Protein kinase" evidence="18">
    <location>
        <begin position="10"/>
        <end position="260"/>
    </location>
</feature>
<keyword evidence="6" id="KW-0723">Serine/threonine-protein kinase</keyword>
<dbReference type="EMBL" id="LKEB01000044">
    <property type="protein sequence ID" value="ROW05991.1"/>
    <property type="molecule type" value="Genomic_DNA"/>
</dbReference>
<evidence type="ECO:0000256" key="10">
    <source>
        <dbReference type="ARBA" id="ARBA00022741"/>
    </source>
</evidence>
<evidence type="ECO:0000256" key="8">
    <source>
        <dbReference type="ARBA" id="ARBA00022679"/>
    </source>
</evidence>
<dbReference type="PANTHER" id="PTHR48012">
    <property type="entry name" value="STERILE20-LIKE KINASE, ISOFORM B-RELATED"/>
    <property type="match status" value="1"/>
</dbReference>
<evidence type="ECO:0000256" key="17">
    <source>
        <dbReference type="SAM" id="MobiDB-lite"/>
    </source>
</evidence>
<evidence type="ECO:0000313" key="20">
    <source>
        <dbReference type="Proteomes" id="UP000285146"/>
    </source>
</evidence>
<feature type="compositionally biased region" description="Polar residues" evidence="17">
    <location>
        <begin position="392"/>
        <end position="430"/>
    </location>
</feature>
<comment type="similarity">
    <text evidence="3">Belongs to the protein kinase superfamily. STE Ser/Thr protein kinase family. STE20 subfamily.</text>
</comment>
<comment type="subcellular location">
    <subcellularLocation>
        <location evidence="2">Cytoplasm</location>
    </subcellularLocation>
</comment>
<protein>
    <recommendedName>
        <fullName evidence="4">non-specific serine/threonine protein kinase</fullName>
        <ecNumber evidence="4">2.7.11.1</ecNumber>
    </recommendedName>
</protein>
<dbReference type="Proteomes" id="UP000285146">
    <property type="component" value="Unassembled WGS sequence"/>
</dbReference>
<dbReference type="SUPFAM" id="SSF56112">
    <property type="entry name" value="Protein kinase-like (PK-like)"/>
    <property type="match status" value="1"/>
</dbReference>
<evidence type="ECO:0000256" key="4">
    <source>
        <dbReference type="ARBA" id="ARBA00012513"/>
    </source>
</evidence>
<dbReference type="OrthoDB" id="248923at2759"/>
<dbReference type="PROSITE" id="PS50011">
    <property type="entry name" value="PROTEIN_KINASE_DOM"/>
    <property type="match status" value="1"/>
</dbReference>
<evidence type="ECO:0000256" key="6">
    <source>
        <dbReference type="ARBA" id="ARBA00022527"/>
    </source>
</evidence>
<dbReference type="InterPro" id="IPR000719">
    <property type="entry name" value="Prot_kinase_dom"/>
</dbReference>
<comment type="cofactor">
    <cofactor evidence="1">
        <name>Mg(2+)</name>
        <dbReference type="ChEBI" id="CHEBI:18420"/>
    </cofactor>
</comment>
<dbReference type="InterPro" id="IPR017441">
    <property type="entry name" value="Protein_kinase_ATP_BS"/>
</dbReference>
<evidence type="ECO:0000256" key="5">
    <source>
        <dbReference type="ARBA" id="ARBA00022490"/>
    </source>
</evidence>
<dbReference type="EC" id="2.7.11.1" evidence="4"/>
<keyword evidence="11" id="KW-0418">Kinase</keyword>
<keyword evidence="20" id="KW-1185">Reference proteome</keyword>
<evidence type="ECO:0000313" key="19">
    <source>
        <dbReference type="EMBL" id="ROW05991.1"/>
    </source>
</evidence>
<dbReference type="CDD" id="cd06609">
    <property type="entry name" value="STKc_MST3_like"/>
    <property type="match status" value="1"/>
</dbReference>
<dbReference type="Gene3D" id="1.10.510.10">
    <property type="entry name" value="Transferase(Phosphotransferase) domain 1"/>
    <property type="match status" value="1"/>
</dbReference>
<evidence type="ECO:0000256" key="11">
    <source>
        <dbReference type="ARBA" id="ARBA00022777"/>
    </source>
</evidence>
<dbReference type="FunFam" id="1.10.510.10:FF:000411">
    <property type="entry name" value="Probable Ste20-like kinase Don3"/>
    <property type="match status" value="1"/>
</dbReference>
<evidence type="ECO:0000256" key="9">
    <source>
        <dbReference type="ARBA" id="ARBA00022723"/>
    </source>
</evidence>
<keyword evidence="9" id="KW-0479">Metal-binding</keyword>
<evidence type="ECO:0000256" key="15">
    <source>
        <dbReference type="ARBA" id="ARBA00048679"/>
    </source>
</evidence>
<evidence type="ECO:0000256" key="16">
    <source>
        <dbReference type="PROSITE-ProRule" id="PRU10141"/>
    </source>
</evidence>
<feature type="compositionally biased region" description="Basic and acidic residues" evidence="17">
    <location>
        <begin position="587"/>
        <end position="610"/>
    </location>
</feature>
<comment type="catalytic activity">
    <reaction evidence="14">
        <text>L-threonyl-[protein] + ATP = O-phospho-L-threonyl-[protein] + ADP + H(+)</text>
        <dbReference type="Rhea" id="RHEA:46608"/>
        <dbReference type="Rhea" id="RHEA-COMP:11060"/>
        <dbReference type="Rhea" id="RHEA-COMP:11605"/>
        <dbReference type="ChEBI" id="CHEBI:15378"/>
        <dbReference type="ChEBI" id="CHEBI:30013"/>
        <dbReference type="ChEBI" id="CHEBI:30616"/>
        <dbReference type="ChEBI" id="CHEBI:61977"/>
        <dbReference type="ChEBI" id="CHEBI:456216"/>
        <dbReference type="EC" id="2.7.11.1"/>
    </reaction>
</comment>
<dbReference type="GO" id="GO:0046872">
    <property type="term" value="F:metal ion binding"/>
    <property type="evidence" value="ECO:0007669"/>
    <property type="project" value="UniProtKB-KW"/>
</dbReference>
<keyword evidence="5" id="KW-0963">Cytoplasm</keyword>
<evidence type="ECO:0000256" key="12">
    <source>
        <dbReference type="ARBA" id="ARBA00022840"/>
    </source>
</evidence>
<dbReference type="GO" id="GO:0005737">
    <property type="term" value="C:cytoplasm"/>
    <property type="evidence" value="ECO:0007669"/>
    <property type="project" value="UniProtKB-SubCell"/>
</dbReference>
<organism evidence="19 20">
    <name type="scientific">Cytospora leucostoma</name>
    <dbReference type="NCBI Taxonomy" id="1230097"/>
    <lineage>
        <taxon>Eukaryota</taxon>
        <taxon>Fungi</taxon>
        <taxon>Dikarya</taxon>
        <taxon>Ascomycota</taxon>
        <taxon>Pezizomycotina</taxon>
        <taxon>Sordariomycetes</taxon>
        <taxon>Sordariomycetidae</taxon>
        <taxon>Diaporthales</taxon>
        <taxon>Cytosporaceae</taxon>
        <taxon>Cytospora</taxon>
    </lineage>
</organism>
<dbReference type="InterPro" id="IPR011009">
    <property type="entry name" value="Kinase-like_dom_sf"/>
</dbReference>
<dbReference type="STRING" id="1230097.A0A423WRF0"/>
<dbReference type="GO" id="GO:0004674">
    <property type="term" value="F:protein serine/threonine kinase activity"/>
    <property type="evidence" value="ECO:0007669"/>
    <property type="project" value="UniProtKB-KW"/>
</dbReference>
<dbReference type="InterPro" id="IPR050629">
    <property type="entry name" value="STE20/SPS1-PAK"/>
</dbReference>
<keyword evidence="7" id="KW-0597">Phosphoprotein</keyword>
<evidence type="ECO:0000256" key="7">
    <source>
        <dbReference type="ARBA" id="ARBA00022553"/>
    </source>
</evidence>
<name>A0A423WRF0_9PEZI</name>
<evidence type="ECO:0000256" key="14">
    <source>
        <dbReference type="ARBA" id="ARBA00047899"/>
    </source>
</evidence>
<comment type="caution">
    <text evidence="19">The sequence shown here is derived from an EMBL/GenBank/DDBJ whole genome shotgun (WGS) entry which is preliminary data.</text>
</comment>
<dbReference type="PROSITE" id="PS00107">
    <property type="entry name" value="PROTEIN_KINASE_ATP"/>
    <property type="match status" value="1"/>
</dbReference>
<dbReference type="GO" id="GO:0005524">
    <property type="term" value="F:ATP binding"/>
    <property type="evidence" value="ECO:0007669"/>
    <property type="project" value="UniProtKB-UniRule"/>
</dbReference>
<comment type="catalytic activity">
    <reaction evidence="15">
        <text>L-seryl-[protein] + ATP = O-phospho-L-seryl-[protein] + ADP + H(+)</text>
        <dbReference type="Rhea" id="RHEA:17989"/>
        <dbReference type="Rhea" id="RHEA-COMP:9863"/>
        <dbReference type="Rhea" id="RHEA-COMP:11604"/>
        <dbReference type="ChEBI" id="CHEBI:15378"/>
        <dbReference type="ChEBI" id="CHEBI:29999"/>
        <dbReference type="ChEBI" id="CHEBI:30616"/>
        <dbReference type="ChEBI" id="CHEBI:83421"/>
        <dbReference type="ChEBI" id="CHEBI:456216"/>
        <dbReference type="EC" id="2.7.11.1"/>
    </reaction>
</comment>
<dbReference type="PANTHER" id="PTHR48012:SF27">
    <property type="entry name" value="SERINE_THREONINE-PROTEIN KINASE SID1"/>
    <property type="match status" value="1"/>
</dbReference>
<dbReference type="AlphaFoldDB" id="A0A423WRF0"/>
<evidence type="ECO:0000256" key="13">
    <source>
        <dbReference type="ARBA" id="ARBA00022842"/>
    </source>
</evidence>
<proteinExistence type="inferred from homology"/>
<keyword evidence="8" id="KW-0808">Transferase</keyword>
<reference evidence="19 20" key="1">
    <citation type="submission" date="2015-09" db="EMBL/GenBank/DDBJ databases">
        <title>Host preference determinants of Valsa canker pathogens revealed by comparative genomics.</title>
        <authorList>
            <person name="Yin Z."/>
            <person name="Huang L."/>
        </authorList>
    </citation>
    <scope>NUCLEOTIDE SEQUENCE [LARGE SCALE GENOMIC DNA]</scope>
    <source>
        <strain evidence="19 20">SXYLt</strain>
    </source>
</reference>